<gene>
    <name evidence="2" type="ORF">CORC01_08106</name>
</gene>
<proteinExistence type="predicted"/>
<organism evidence="2 3">
    <name type="scientific">Colletotrichum orchidophilum</name>
    <dbReference type="NCBI Taxonomy" id="1209926"/>
    <lineage>
        <taxon>Eukaryota</taxon>
        <taxon>Fungi</taxon>
        <taxon>Dikarya</taxon>
        <taxon>Ascomycota</taxon>
        <taxon>Pezizomycotina</taxon>
        <taxon>Sordariomycetes</taxon>
        <taxon>Hypocreomycetidae</taxon>
        <taxon>Glomerellales</taxon>
        <taxon>Glomerellaceae</taxon>
        <taxon>Colletotrichum</taxon>
    </lineage>
</organism>
<feature type="region of interest" description="Disordered" evidence="1">
    <location>
        <begin position="20"/>
        <end position="56"/>
    </location>
</feature>
<reference evidence="2 3" key="1">
    <citation type="submission" date="2016-09" db="EMBL/GenBank/DDBJ databases">
        <authorList>
            <person name="Capua I."/>
            <person name="De Benedictis P."/>
            <person name="Joannis T."/>
            <person name="Lombin L.H."/>
            <person name="Cattoli G."/>
        </authorList>
    </citation>
    <scope>NUCLEOTIDE SEQUENCE [LARGE SCALE GENOMIC DNA]</scope>
    <source>
        <strain evidence="2 3">IMI 309357</strain>
    </source>
</reference>
<dbReference type="EMBL" id="MJBS01000067">
    <property type="protein sequence ID" value="OHE96649.1"/>
    <property type="molecule type" value="Genomic_DNA"/>
</dbReference>
<evidence type="ECO:0000256" key="1">
    <source>
        <dbReference type="SAM" id="MobiDB-lite"/>
    </source>
</evidence>
<dbReference type="AlphaFoldDB" id="A0A1G4B5E5"/>
<evidence type="ECO:0000313" key="3">
    <source>
        <dbReference type="Proteomes" id="UP000176998"/>
    </source>
</evidence>
<keyword evidence="3" id="KW-1185">Reference proteome</keyword>
<comment type="caution">
    <text evidence="2">The sequence shown here is derived from an EMBL/GenBank/DDBJ whole genome shotgun (WGS) entry which is preliminary data.</text>
</comment>
<sequence>MREVSISPGIALCHQQVPVGALPTSKNPTRRLRARGSTLGRTQPRERDNFDVFPRPGSASTASYTFVLPHVGIPEYRPFAQPMSNEHASGRDTNA</sequence>
<dbReference type="RefSeq" id="XP_022473805.1">
    <property type="nucleotide sequence ID" value="XM_022619741.1"/>
</dbReference>
<accession>A0A1G4B5E5</accession>
<dbReference type="Proteomes" id="UP000176998">
    <property type="component" value="Unassembled WGS sequence"/>
</dbReference>
<protein>
    <submittedName>
        <fullName evidence="2">Uncharacterized protein</fullName>
    </submittedName>
</protein>
<name>A0A1G4B5E5_9PEZI</name>
<dbReference type="GeneID" id="34561251"/>
<evidence type="ECO:0000313" key="2">
    <source>
        <dbReference type="EMBL" id="OHE96649.1"/>
    </source>
</evidence>